<dbReference type="RefSeq" id="WP_073372823.1">
    <property type="nucleotide sequence ID" value="NZ_FQXS01000001.1"/>
</dbReference>
<dbReference type="InterPro" id="IPR036061">
    <property type="entry name" value="CheW-like_dom_sf"/>
</dbReference>
<dbReference type="Pfam" id="PF01584">
    <property type="entry name" value="CheW"/>
    <property type="match status" value="1"/>
</dbReference>
<dbReference type="Gene3D" id="2.30.30.40">
    <property type="entry name" value="SH3 Domains"/>
    <property type="match status" value="1"/>
</dbReference>
<dbReference type="PANTHER" id="PTHR22617:SF23">
    <property type="entry name" value="CHEMOTAXIS PROTEIN CHEW"/>
    <property type="match status" value="1"/>
</dbReference>
<evidence type="ECO:0000313" key="3">
    <source>
        <dbReference type="Proteomes" id="UP000184139"/>
    </source>
</evidence>
<dbReference type="GO" id="GO:0005829">
    <property type="term" value="C:cytosol"/>
    <property type="evidence" value="ECO:0007669"/>
    <property type="project" value="TreeGrafter"/>
</dbReference>
<dbReference type="Proteomes" id="UP000184139">
    <property type="component" value="Unassembled WGS sequence"/>
</dbReference>
<dbReference type="PROSITE" id="PS50851">
    <property type="entry name" value="CHEW"/>
    <property type="match status" value="1"/>
</dbReference>
<dbReference type="GO" id="GO:0006935">
    <property type="term" value="P:chemotaxis"/>
    <property type="evidence" value="ECO:0007669"/>
    <property type="project" value="InterPro"/>
</dbReference>
<name>A0A1M5RX53_9BACT</name>
<gene>
    <name evidence="2" type="ORF">SAMN02745124_00043</name>
</gene>
<dbReference type="SMART" id="SM00260">
    <property type="entry name" value="CheW"/>
    <property type="match status" value="1"/>
</dbReference>
<dbReference type="STRING" id="1121409.SAMN02745124_00043"/>
<feature type="domain" description="CheW-like" evidence="1">
    <location>
        <begin position="12"/>
        <end position="151"/>
    </location>
</feature>
<reference evidence="2 3" key="1">
    <citation type="submission" date="2016-11" db="EMBL/GenBank/DDBJ databases">
        <authorList>
            <person name="Jaros S."/>
            <person name="Januszkiewicz K."/>
            <person name="Wedrychowicz H."/>
        </authorList>
    </citation>
    <scope>NUCLEOTIDE SEQUENCE [LARGE SCALE GENOMIC DNA]</scope>
    <source>
        <strain evidence="2 3">DSM 9705</strain>
    </source>
</reference>
<dbReference type="OrthoDB" id="9790406at2"/>
<proteinExistence type="predicted"/>
<dbReference type="Gene3D" id="2.40.50.180">
    <property type="entry name" value="CheA-289, Domain 4"/>
    <property type="match status" value="1"/>
</dbReference>
<accession>A0A1M5RX53</accession>
<dbReference type="SUPFAM" id="SSF50341">
    <property type="entry name" value="CheW-like"/>
    <property type="match status" value="1"/>
</dbReference>
<keyword evidence="3" id="KW-1185">Reference proteome</keyword>
<dbReference type="PANTHER" id="PTHR22617">
    <property type="entry name" value="CHEMOTAXIS SENSOR HISTIDINE KINASE-RELATED"/>
    <property type="match status" value="1"/>
</dbReference>
<sequence>MATASSTGSRQSIELATFAIGEALCGMDILQIQEINKIMQRTPVPQAPDYVLGVLNLRGKIVTIIDLAKKLGLGETDSTDNARNIIVNSFDGSAGFLVSRIGDVVEVALDKQEKPPANMRGIQGKYFSGVFKTDSLLIGMLDIDKVLHPDE</sequence>
<evidence type="ECO:0000259" key="1">
    <source>
        <dbReference type="PROSITE" id="PS50851"/>
    </source>
</evidence>
<dbReference type="GO" id="GO:0007165">
    <property type="term" value="P:signal transduction"/>
    <property type="evidence" value="ECO:0007669"/>
    <property type="project" value="InterPro"/>
</dbReference>
<dbReference type="AlphaFoldDB" id="A0A1M5RX53"/>
<evidence type="ECO:0000313" key="2">
    <source>
        <dbReference type="EMBL" id="SHH30804.1"/>
    </source>
</evidence>
<organism evidence="2 3">
    <name type="scientific">Desulfofustis glycolicus DSM 9705</name>
    <dbReference type="NCBI Taxonomy" id="1121409"/>
    <lineage>
        <taxon>Bacteria</taxon>
        <taxon>Pseudomonadati</taxon>
        <taxon>Thermodesulfobacteriota</taxon>
        <taxon>Desulfobulbia</taxon>
        <taxon>Desulfobulbales</taxon>
        <taxon>Desulfocapsaceae</taxon>
        <taxon>Desulfofustis</taxon>
    </lineage>
</organism>
<dbReference type="EMBL" id="FQXS01000001">
    <property type="protein sequence ID" value="SHH30804.1"/>
    <property type="molecule type" value="Genomic_DNA"/>
</dbReference>
<dbReference type="InterPro" id="IPR039315">
    <property type="entry name" value="CheW"/>
</dbReference>
<dbReference type="InterPro" id="IPR002545">
    <property type="entry name" value="CheW-lke_dom"/>
</dbReference>
<protein>
    <submittedName>
        <fullName evidence="2">CheW protein</fullName>
    </submittedName>
</protein>